<accession>A0A9W8YJK9</accession>
<dbReference type="EMBL" id="JAPEVB010000006">
    <property type="protein sequence ID" value="KAJ4385974.1"/>
    <property type="molecule type" value="Genomic_DNA"/>
</dbReference>
<dbReference type="PANTHER" id="PTHR36978">
    <property type="entry name" value="P-LOOP CONTAINING NUCLEOTIDE TRIPHOSPHATE HYDROLASE"/>
    <property type="match status" value="1"/>
</dbReference>
<keyword evidence="1" id="KW-0812">Transmembrane</keyword>
<keyword evidence="1" id="KW-1133">Transmembrane helix</keyword>
<keyword evidence="1" id="KW-0472">Membrane</keyword>
<keyword evidence="3" id="KW-1185">Reference proteome</keyword>
<dbReference type="Proteomes" id="UP001140453">
    <property type="component" value="Unassembled WGS sequence"/>
</dbReference>
<sequence>MAATNNTKSVDRRAIVGEATKLMFESDTLEDPRTRLRTVPFEVICPGMPRTGTSSIKAALEILGFGPVAHMSTAVSRTRDLAMWADAAEAKFTPEKRPDLKPFGREEWDNLLGEYRATTDSPGCFFSVELMEAYPEAKVVLVERDLDKWFKSFSTTIMVVQWPNFGLRCLLNLMHYKFGRLMDPYIRLSRAVWLANTKEEQATTAKEIYKAHYAEVRAKAKPGQLLEYKLGDGWEPLCEFLGKPVPDMPFPNVNDSAMFHDIGNTAIKNGLWGLLTSVAMVGSGIAAVAAVAMNYGAKEWVSGHLSRVQV</sequence>
<evidence type="ECO:0000313" key="2">
    <source>
        <dbReference type="EMBL" id="KAJ4385974.1"/>
    </source>
</evidence>
<reference evidence="2" key="1">
    <citation type="submission" date="2022-10" db="EMBL/GenBank/DDBJ databases">
        <title>Tapping the CABI collections for fungal endophytes: first genome assemblies for Collariella, Neodidymelliopsis, Ascochyta clinopodiicola, Didymella pomorum, Didymosphaeria variabile, Neocosmospora piperis and Neocucurbitaria cava.</title>
        <authorList>
            <person name="Hill R."/>
        </authorList>
    </citation>
    <scope>NUCLEOTIDE SEQUENCE</scope>
    <source>
        <strain evidence="2">IMI 355082</strain>
    </source>
</reference>
<dbReference type="Pfam" id="PF17784">
    <property type="entry name" value="Sulfotransfer_4"/>
    <property type="match status" value="1"/>
</dbReference>
<dbReference type="Gene3D" id="3.40.50.300">
    <property type="entry name" value="P-loop containing nucleotide triphosphate hydrolases"/>
    <property type="match status" value="1"/>
</dbReference>
<name>A0A9W8YJK9_9PEZI</name>
<dbReference type="OrthoDB" id="408152at2759"/>
<dbReference type="AlphaFoldDB" id="A0A9W8YJK9"/>
<feature type="transmembrane region" description="Helical" evidence="1">
    <location>
        <begin position="271"/>
        <end position="297"/>
    </location>
</feature>
<evidence type="ECO:0000313" key="3">
    <source>
        <dbReference type="Proteomes" id="UP001140453"/>
    </source>
</evidence>
<proteinExistence type="predicted"/>
<dbReference type="SUPFAM" id="SSF52540">
    <property type="entry name" value="P-loop containing nucleoside triphosphate hydrolases"/>
    <property type="match status" value="1"/>
</dbReference>
<dbReference type="PANTHER" id="PTHR36978:SF4">
    <property type="entry name" value="P-LOOP CONTAINING NUCLEOSIDE TRIPHOSPHATE HYDROLASE PROTEIN"/>
    <property type="match status" value="1"/>
</dbReference>
<organism evidence="2 3">
    <name type="scientific">Gnomoniopsis smithogilvyi</name>
    <dbReference type="NCBI Taxonomy" id="1191159"/>
    <lineage>
        <taxon>Eukaryota</taxon>
        <taxon>Fungi</taxon>
        <taxon>Dikarya</taxon>
        <taxon>Ascomycota</taxon>
        <taxon>Pezizomycotina</taxon>
        <taxon>Sordariomycetes</taxon>
        <taxon>Sordariomycetidae</taxon>
        <taxon>Diaporthales</taxon>
        <taxon>Gnomoniaceae</taxon>
        <taxon>Gnomoniopsis</taxon>
    </lineage>
</organism>
<evidence type="ECO:0008006" key="4">
    <source>
        <dbReference type="Google" id="ProtNLM"/>
    </source>
</evidence>
<dbReference type="InterPro" id="IPR027417">
    <property type="entry name" value="P-loop_NTPase"/>
</dbReference>
<protein>
    <recommendedName>
        <fullName evidence="4">NAD dependent epimerase/dehydratase</fullName>
    </recommendedName>
</protein>
<dbReference type="InterPro" id="IPR040632">
    <property type="entry name" value="Sulfotransfer_4"/>
</dbReference>
<gene>
    <name evidence="2" type="ORF">N0V93_008865</name>
</gene>
<comment type="caution">
    <text evidence="2">The sequence shown here is derived from an EMBL/GenBank/DDBJ whole genome shotgun (WGS) entry which is preliminary data.</text>
</comment>
<evidence type="ECO:0000256" key="1">
    <source>
        <dbReference type="SAM" id="Phobius"/>
    </source>
</evidence>